<sequence length="386" mass="39602">MATLLKHEAEAQDQVSGDGGQTGTAGSVSAPQTPGGGERGGVLGWLDRHVGNFLRGLVRTGEHAGDFVAKLDDVLTGEKDWSVSALAASALGTVGSGVGAVYDGITGENHHWFEEGRGVAGTPVAAPTDPTAASQYSPVVARPHDLPSLMQGVTDSYQVGSAPGSNGDVRITRVDNGTGTPAYVVCIPGTESWNPSAGATGRDLTANLALVAGNPSAAAESVRAAMDQAHIPPGSPVMLVGHSQGGIIAGTLAADHSFVEKYGVTNVLTYGAPIDHLRIDPSVQVLQVQHATDIVPRLDLGGLQTGSTPFPSTQAGVVLDNPGHFWDAATNHSYVEYANSVRDELGANTPEGEILRQYQSSLGRFFVAPGGTVTAVDVPVSRAPQP</sequence>
<dbReference type="InterPro" id="IPR029058">
    <property type="entry name" value="AB_hydrolase_fold"/>
</dbReference>
<dbReference type="AlphaFoldDB" id="A0A6G6WIL8"/>
<reference evidence="3 4" key="1">
    <citation type="submission" date="2020-02" db="EMBL/GenBank/DDBJ databases">
        <title>Full genome sequence of Nocardioides sp. R-3366.</title>
        <authorList>
            <person name="Im W.-T."/>
        </authorList>
    </citation>
    <scope>NUCLEOTIDE SEQUENCE [LARGE SCALE GENOMIC DNA]</scope>
    <source>
        <strain evidence="3 4">R-3366</strain>
    </source>
</reference>
<dbReference type="RefSeq" id="WP_165236935.1">
    <property type="nucleotide sequence ID" value="NZ_CP049257.1"/>
</dbReference>
<name>A0A6G6WIL8_9ACTN</name>
<feature type="region of interest" description="Disordered" evidence="1">
    <location>
        <begin position="1"/>
        <end position="42"/>
    </location>
</feature>
<dbReference type="SUPFAM" id="SSF53474">
    <property type="entry name" value="alpha/beta-Hydrolases"/>
    <property type="match status" value="1"/>
</dbReference>
<evidence type="ECO:0000313" key="4">
    <source>
        <dbReference type="Proteomes" id="UP000502996"/>
    </source>
</evidence>
<evidence type="ECO:0000313" key="3">
    <source>
        <dbReference type="EMBL" id="QIG44910.1"/>
    </source>
</evidence>
<dbReference type="EMBL" id="CP049257">
    <property type="protein sequence ID" value="QIG44910.1"/>
    <property type="molecule type" value="Genomic_DNA"/>
</dbReference>
<dbReference type="InterPro" id="IPR012908">
    <property type="entry name" value="PGAP1-ab_dom-like"/>
</dbReference>
<protein>
    <recommendedName>
        <fullName evidence="2">GPI inositol-deacylase PGAP1-like alpha/beta domain-containing protein</fullName>
    </recommendedName>
</protein>
<feature type="domain" description="GPI inositol-deacylase PGAP1-like alpha/beta" evidence="2">
    <location>
        <begin position="232"/>
        <end position="299"/>
    </location>
</feature>
<dbReference type="Gene3D" id="3.40.50.1820">
    <property type="entry name" value="alpha/beta hydrolase"/>
    <property type="match status" value="1"/>
</dbReference>
<keyword evidence="4" id="KW-1185">Reference proteome</keyword>
<evidence type="ECO:0000259" key="2">
    <source>
        <dbReference type="Pfam" id="PF07819"/>
    </source>
</evidence>
<evidence type="ECO:0000256" key="1">
    <source>
        <dbReference type="SAM" id="MobiDB-lite"/>
    </source>
</evidence>
<dbReference type="KEGG" id="nano:G5V58_20935"/>
<dbReference type="Pfam" id="PF07819">
    <property type="entry name" value="PGAP1"/>
    <property type="match status" value="1"/>
</dbReference>
<organism evidence="3 4">
    <name type="scientific">Nocardioides anomalus</name>
    <dbReference type="NCBI Taxonomy" id="2712223"/>
    <lineage>
        <taxon>Bacteria</taxon>
        <taxon>Bacillati</taxon>
        <taxon>Actinomycetota</taxon>
        <taxon>Actinomycetes</taxon>
        <taxon>Propionibacteriales</taxon>
        <taxon>Nocardioidaceae</taxon>
        <taxon>Nocardioides</taxon>
    </lineage>
</organism>
<proteinExistence type="predicted"/>
<gene>
    <name evidence="3" type="ORF">G5V58_20935</name>
</gene>
<accession>A0A6G6WIL8</accession>
<dbReference type="GO" id="GO:0016788">
    <property type="term" value="F:hydrolase activity, acting on ester bonds"/>
    <property type="evidence" value="ECO:0007669"/>
    <property type="project" value="InterPro"/>
</dbReference>
<dbReference type="Proteomes" id="UP000502996">
    <property type="component" value="Chromosome"/>
</dbReference>
<feature type="compositionally biased region" description="Basic and acidic residues" evidence="1">
    <location>
        <begin position="1"/>
        <end position="10"/>
    </location>
</feature>